<accession>A0ABV2VRH4</accession>
<dbReference type="Proteomes" id="UP001550348">
    <property type="component" value="Unassembled WGS sequence"/>
</dbReference>
<dbReference type="CDD" id="cd01878">
    <property type="entry name" value="HflX"/>
    <property type="match status" value="1"/>
</dbReference>
<feature type="compositionally biased region" description="Gly residues" evidence="7">
    <location>
        <begin position="160"/>
        <end position="175"/>
    </location>
</feature>
<reference evidence="9 10" key="1">
    <citation type="submission" date="2024-06" db="EMBL/GenBank/DDBJ databases">
        <title>The Natural Products Discovery Center: Release of the First 8490 Sequenced Strains for Exploring Actinobacteria Biosynthetic Diversity.</title>
        <authorList>
            <person name="Kalkreuter E."/>
            <person name="Kautsar S.A."/>
            <person name="Yang D."/>
            <person name="Bader C.D."/>
            <person name="Teijaro C.N."/>
            <person name="Fluegel L."/>
            <person name="Davis C.M."/>
            <person name="Simpson J.R."/>
            <person name="Lauterbach L."/>
            <person name="Steele A.D."/>
            <person name="Gui C."/>
            <person name="Meng S."/>
            <person name="Li G."/>
            <person name="Viehrig K."/>
            <person name="Ye F."/>
            <person name="Su P."/>
            <person name="Kiefer A.F."/>
            <person name="Nichols A."/>
            <person name="Cepeda A.J."/>
            <person name="Yan W."/>
            <person name="Fan B."/>
            <person name="Jiang Y."/>
            <person name="Adhikari A."/>
            <person name="Zheng C.-J."/>
            <person name="Schuster L."/>
            <person name="Cowan T.M."/>
            <person name="Smanski M.J."/>
            <person name="Chevrette M.G."/>
            <person name="De Carvalho L.P.S."/>
            <person name="Shen B."/>
        </authorList>
    </citation>
    <scope>NUCLEOTIDE SEQUENCE [LARGE SCALE GENOMIC DNA]</scope>
    <source>
        <strain evidence="9 10">NPDC006286</strain>
    </source>
</reference>
<sequence>MAGTWLMGAGAAAVGRRPTAVLVAVRPVDGDGSGPGSETSLAELSRLADTDGLTVADAVVQNRTKPDPATYVGSGKVDELAAVAERTHADVVIADGELSPGQARNLEERTGVRVVDRTALILDIFAEHARTSEGRVQVELAQIAYQLPRLRGDGRALSRVGGGRMAGGAGMGVRGPGEMKLETQRRRLRQRATRLRGNVAELARRRERNRGRQARNRVPSVAITGYTNAGKSALLNRLTGADAQVQDVLFATLDPTVRRISTGDLTYTVTDTVGFVRHLPHQLVDAFRSTLEEVSGSDLVLHVVDAAAPDALEQITTVHGVLHEIGAGNVPELLALNKIDVAPADWVAALCRACPEAVPVSALTGEGVDRLRAELAARLGRR</sequence>
<dbReference type="NCBIfam" id="TIGR03156">
    <property type="entry name" value="GTP_HflX"/>
    <property type="match status" value="1"/>
</dbReference>
<dbReference type="Pfam" id="PF16360">
    <property type="entry name" value="GTP-bdg_M"/>
    <property type="match status" value="1"/>
</dbReference>
<dbReference type="RefSeq" id="WP_355667004.1">
    <property type="nucleotide sequence ID" value="NZ_JBEXRX010000106.1"/>
</dbReference>
<protein>
    <recommendedName>
        <fullName evidence="5">GTPase HflX</fullName>
    </recommendedName>
    <alternativeName>
        <fullName evidence="5">GTP-binding protein HflX</fullName>
    </alternativeName>
</protein>
<evidence type="ECO:0000256" key="3">
    <source>
        <dbReference type="ARBA" id="ARBA00022842"/>
    </source>
</evidence>
<dbReference type="InterPro" id="IPR016496">
    <property type="entry name" value="GTPase_HflX"/>
</dbReference>
<evidence type="ECO:0000313" key="10">
    <source>
        <dbReference type="Proteomes" id="UP001550348"/>
    </source>
</evidence>
<feature type="region of interest" description="Disordered" evidence="7">
    <location>
        <begin position="158"/>
        <end position="177"/>
    </location>
</feature>
<keyword evidence="5" id="KW-0963">Cytoplasm</keyword>
<evidence type="ECO:0000256" key="4">
    <source>
        <dbReference type="ARBA" id="ARBA00023134"/>
    </source>
</evidence>
<evidence type="ECO:0000256" key="5">
    <source>
        <dbReference type="HAMAP-Rule" id="MF_00900"/>
    </source>
</evidence>
<comment type="subunit">
    <text evidence="5">Monomer. Associates with the 50S ribosomal subunit.</text>
</comment>
<dbReference type="InterPro" id="IPR006073">
    <property type="entry name" value="GTP-bd"/>
</dbReference>
<evidence type="ECO:0000256" key="6">
    <source>
        <dbReference type="SAM" id="Coils"/>
    </source>
</evidence>
<dbReference type="Gene3D" id="6.10.250.2860">
    <property type="match status" value="1"/>
</dbReference>
<evidence type="ECO:0000313" key="9">
    <source>
        <dbReference type="EMBL" id="MEU0155401.1"/>
    </source>
</evidence>
<keyword evidence="2 5" id="KW-0547">Nucleotide-binding</keyword>
<keyword evidence="3" id="KW-0460">Magnesium</keyword>
<keyword evidence="6" id="KW-0175">Coiled coil</keyword>
<keyword evidence="1" id="KW-0479">Metal-binding</keyword>
<dbReference type="PANTHER" id="PTHR10229">
    <property type="entry name" value="GTP-BINDING PROTEIN HFLX"/>
    <property type="match status" value="1"/>
</dbReference>
<evidence type="ECO:0000259" key="8">
    <source>
        <dbReference type="PROSITE" id="PS51705"/>
    </source>
</evidence>
<dbReference type="SUPFAM" id="SSF52540">
    <property type="entry name" value="P-loop containing nucleoside triphosphate hydrolases"/>
    <property type="match status" value="1"/>
</dbReference>
<gene>
    <name evidence="5 9" type="primary">hflX</name>
    <name evidence="9" type="ORF">ABZ071_26555</name>
</gene>
<dbReference type="Pfam" id="PF01926">
    <property type="entry name" value="MMR_HSR1"/>
    <property type="match status" value="1"/>
</dbReference>
<evidence type="ECO:0000256" key="7">
    <source>
        <dbReference type="SAM" id="MobiDB-lite"/>
    </source>
</evidence>
<keyword evidence="10" id="KW-1185">Reference proteome</keyword>
<keyword evidence="4 5" id="KW-0342">GTP-binding</keyword>
<dbReference type="Gene3D" id="3.40.50.11060">
    <property type="entry name" value="GTPase HflX, N-terminal domain"/>
    <property type="match status" value="1"/>
</dbReference>
<comment type="function">
    <text evidence="5">GTPase that associates with the 50S ribosomal subunit and may have a role during protein synthesis or ribosome biogenesis.</text>
</comment>
<comment type="caution">
    <text evidence="9">The sequence shown here is derived from an EMBL/GenBank/DDBJ whole genome shotgun (WGS) entry which is preliminary data.</text>
</comment>
<dbReference type="PROSITE" id="PS51705">
    <property type="entry name" value="G_HFLX"/>
    <property type="match status" value="1"/>
</dbReference>
<dbReference type="PANTHER" id="PTHR10229:SF0">
    <property type="entry name" value="GTP-BINDING PROTEIN 6-RELATED"/>
    <property type="match status" value="1"/>
</dbReference>
<organism evidence="9 10">
    <name type="scientific">Micromonospora fulviviridis</name>
    <dbReference type="NCBI Taxonomy" id="47860"/>
    <lineage>
        <taxon>Bacteria</taxon>
        <taxon>Bacillati</taxon>
        <taxon>Actinomycetota</taxon>
        <taxon>Actinomycetes</taxon>
        <taxon>Micromonosporales</taxon>
        <taxon>Micromonosporaceae</taxon>
        <taxon>Micromonospora</taxon>
    </lineage>
</organism>
<feature type="domain" description="Hflx-type G" evidence="8">
    <location>
        <begin position="219"/>
        <end position="382"/>
    </location>
</feature>
<evidence type="ECO:0000256" key="1">
    <source>
        <dbReference type="ARBA" id="ARBA00022723"/>
    </source>
</evidence>
<feature type="coiled-coil region" evidence="6">
    <location>
        <begin position="178"/>
        <end position="205"/>
    </location>
</feature>
<dbReference type="InterPro" id="IPR032305">
    <property type="entry name" value="GTP-bd_M"/>
</dbReference>
<dbReference type="Gene3D" id="3.40.50.300">
    <property type="entry name" value="P-loop containing nucleotide triphosphate hydrolases"/>
    <property type="match status" value="1"/>
</dbReference>
<dbReference type="InterPro" id="IPR025121">
    <property type="entry name" value="GTPase_HflX_N"/>
</dbReference>
<dbReference type="PRINTS" id="PR00326">
    <property type="entry name" value="GTP1OBG"/>
</dbReference>
<dbReference type="EMBL" id="JBEXRX010000106">
    <property type="protein sequence ID" value="MEU0155401.1"/>
    <property type="molecule type" value="Genomic_DNA"/>
</dbReference>
<name>A0ABV2VRH4_9ACTN</name>
<dbReference type="HAMAP" id="MF_00900">
    <property type="entry name" value="GTPase_HflX"/>
    <property type="match status" value="1"/>
</dbReference>
<dbReference type="InterPro" id="IPR030394">
    <property type="entry name" value="G_HFLX_dom"/>
</dbReference>
<evidence type="ECO:0000256" key="2">
    <source>
        <dbReference type="ARBA" id="ARBA00022741"/>
    </source>
</evidence>
<comment type="subcellular location">
    <subcellularLocation>
        <location evidence="5">Cytoplasm</location>
    </subcellularLocation>
    <text evidence="5">May associate with membranes.</text>
</comment>
<dbReference type="InterPro" id="IPR042108">
    <property type="entry name" value="GTPase_HflX_N_sf"/>
</dbReference>
<dbReference type="PIRSF" id="PIRSF006809">
    <property type="entry name" value="GTP-binding_hflX_prd"/>
    <property type="match status" value="1"/>
</dbReference>
<dbReference type="Pfam" id="PF13167">
    <property type="entry name" value="GTP-bdg_N"/>
    <property type="match status" value="1"/>
</dbReference>
<dbReference type="InterPro" id="IPR027417">
    <property type="entry name" value="P-loop_NTPase"/>
</dbReference>
<comment type="similarity">
    <text evidence="5">Belongs to the TRAFAC class OBG-HflX-like GTPase superfamily. HflX GTPase family.</text>
</comment>
<proteinExistence type="inferred from homology"/>